<evidence type="ECO:0000313" key="2">
    <source>
        <dbReference type="Proteomes" id="UP000323739"/>
    </source>
</evidence>
<reference evidence="1 2" key="1">
    <citation type="submission" date="2019-04" db="EMBL/GenBank/DDBJ databases">
        <title>Nine Novel Phages from a Plateau Lake in Southwest China Provide Insights into Aeromonas Phage Diversity.</title>
        <authorList>
            <person name="Xiao W."/>
            <person name="Bai M."/>
            <person name="Wang Y."/>
            <person name="Cui X."/>
        </authorList>
    </citation>
    <scope>NUCLEOTIDE SEQUENCE [LARGE SCALE GENOMIC DNA]</scope>
</reference>
<organism evidence="1 2">
    <name type="scientific">Aeromonas phage 4L372D</name>
    <dbReference type="NCBI Taxonomy" id="2588518"/>
    <lineage>
        <taxon>Viruses</taxon>
        <taxon>Duplodnaviria</taxon>
        <taxon>Heunggongvirae</taxon>
        <taxon>Uroviricota</taxon>
        <taxon>Caudoviricetes</taxon>
        <taxon>Plateaulakevirus</taxon>
        <taxon>Plateaulakevirus pv4L372D</taxon>
    </lineage>
</organism>
<dbReference type="Proteomes" id="UP000323739">
    <property type="component" value="Segment"/>
</dbReference>
<gene>
    <name evidence="1" type="primary">4L372D_017</name>
</gene>
<dbReference type="RefSeq" id="YP_009846565.1">
    <property type="nucleotide sequence ID" value="NC_048771.1"/>
</dbReference>
<dbReference type="GeneID" id="55616935"/>
<evidence type="ECO:0000313" key="1">
    <source>
        <dbReference type="EMBL" id="QEG08481.1"/>
    </source>
</evidence>
<name>A0A5B9NAN5_9CAUD</name>
<protein>
    <submittedName>
        <fullName evidence="1">Uncharacterized protein</fullName>
    </submittedName>
</protein>
<sequence length="79" mass="9127">MALALAGPFAIIYSEGEARAKPDERKKMNDTSRYYQIIYKGEKLFLIYAPNAREAKERAKRTIIREGRHGRNLAWLEAV</sequence>
<proteinExistence type="predicted"/>
<dbReference type="EMBL" id="MK813939">
    <property type="protein sequence ID" value="QEG08481.1"/>
    <property type="molecule type" value="Genomic_DNA"/>
</dbReference>
<accession>A0A5B9NAN5</accession>
<keyword evidence="2" id="KW-1185">Reference proteome</keyword>
<dbReference type="KEGG" id="vg:55616935"/>